<dbReference type="AlphaFoldDB" id="J4UIA3"/>
<accession>J4UIA3</accession>
<dbReference type="InParanoid" id="J4UIA3"/>
<evidence type="ECO:0000256" key="1">
    <source>
        <dbReference type="SAM" id="MobiDB-lite"/>
    </source>
</evidence>
<reference evidence="2 3" key="1">
    <citation type="journal article" date="2012" name="Sci. Rep.">
        <title>Genomic perspectives on the evolution of fungal entomopathogenicity in Beauveria bassiana.</title>
        <authorList>
            <person name="Xiao G."/>
            <person name="Ying S.H."/>
            <person name="Zheng P."/>
            <person name="Wang Z.L."/>
            <person name="Zhang S."/>
            <person name="Xie X.Q."/>
            <person name="Shang Y."/>
            <person name="St Leger R.J."/>
            <person name="Zhao G.P."/>
            <person name="Wang C."/>
            <person name="Feng M.G."/>
        </authorList>
    </citation>
    <scope>NUCLEOTIDE SEQUENCE [LARGE SCALE GENOMIC DNA]</scope>
    <source>
        <strain evidence="2 3">ARSEF 2860</strain>
    </source>
</reference>
<organism evidence="2 3">
    <name type="scientific">Beauveria bassiana (strain ARSEF 2860)</name>
    <name type="common">White muscardine disease fungus</name>
    <name type="synonym">Tritirachium shiotae</name>
    <dbReference type="NCBI Taxonomy" id="655819"/>
    <lineage>
        <taxon>Eukaryota</taxon>
        <taxon>Fungi</taxon>
        <taxon>Dikarya</taxon>
        <taxon>Ascomycota</taxon>
        <taxon>Pezizomycotina</taxon>
        <taxon>Sordariomycetes</taxon>
        <taxon>Hypocreomycetidae</taxon>
        <taxon>Hypocreales</taxon>
        <taxon>Cordycipitaceae</taxon>
        <taxon>Beauveria</taxon>
    </lineage>
</organism>
<dbReference type="Proteomes" id="UP000002762">
    <property type="component" value="Unassembled WGS sequence"/>
</dbReference>
<feature type="region of interest" description="Disordered" evidence="1">
    <location>
        <begin position="1"/>
        <end position="23"/>
    </location>
</feature>
<dbReference type="GeneID" id="19890809"/>
<sequence>MDTSTQPQISLQGQGPSGGVVNRRRQPSCLRAFVFMDCKLCLYPSKLRFKHDSGFSGTQSATFCVAASITLMLELVTVMRT</sequence>
<gene>
    <name evidence="2" type="ORF">BBA_07797</name>
</gene>
<proteinExistence type="predicted"/>
<dbReference type="EMBL" id="JH725177">
    <property type="protein sequence ID" value="EJP63197.1"/>
    <property type="molecule type" value="Genomic_DNA"/>
</dbReference>
<keyword evidence="3" id="KW-1185">Reference proteome</keyword>
<name>J4UIA3_BEAB2</name>
<evidence type="ECO:0000313" key="3">
    <source>
        <dbReference type="Proteomes" id="UP000002762"/>
    </source>
</evidence>
<protein>
    <submittedName>
        <fullName evidence="2">Uncharacterized protein</fullName>
    </submittedName>
</protein>
<dbReference type="RefSeq" id="XP_008601116.1">
    <property type="nucleotide sequence ID" value="XM_008602894.1"/>
</dbReference>
<feature type="compositionally biased region" description="Polar residues" evidence="1">
    <location>
        <begin position="1"/>
        <end position="14"/>
    </location>
</feature>
<evidence type="ECO:0000313" key="2">
    <source>
        <dbReference type="EMBL" id="EJP63197.1"/>
    </source>
</evidence>
<dbReference type="HOGENOM" id="CLU_2573547_0_0_1"/>